<dbReference type="RefSeq" id="WP_172556585.1">
    <property type="nucleotide sequence ID" value="NZ_AP022660.1"/>
</dbReference>
<proteinExistence type="predicted"/>
<protein>
    <submittedName>
        <fullName evidence="3">Succinoglycan biosynthesis protein exoa</fullName>
    </submittedName>
</protein>
<keyword evidence="1" id="KW-0472">Membrane</keyword>
<accession>A0A679HLH2</accession>
<evidence type="ECO:0000313" key="4">
    <source>
        <dbReference type="Proteomes" id="UP000500882"/>
    </source>
</evidence>
<dbReference type="InterPro" id="IPR029044">
    <property type="entry name" value="Nucleotide-diphossugar_trans"/>
</dbReference>
<reference evidence="3 4" key="1">
    <citation type="submission" date="2020-02" db="EMBL/GenBank/DDBJ databases">
        <title>Whole-genome sequencing and comparative analysis of the genomes of Bacteroides thetaiotaomicron and Escherichia coli isolated from a healthy resident in Vietnam.</title>
        <authorList>
            <person name="Mohsin M."/>
            <person name="Tanaka K."/>
            <person name="Kawahara R."/>
            <person name="Kondo S."/>
            <person name="Noguchi H."/>
            <person name="Motooka D."/>
            <person name="Nakamura S."/>
            <person name="Khong D.T."/>
            <person name="Nguyen T.N."/>
            <person name="Tran H.T."/>
            <person name="Yamamoto Y."/>
        </authorList>
    </citation>
    <scope>NUCLEOTIDE SEQUENCE [LARGE SCALE GENOMIC DNA]</scope>
    <source>
        <strain evidence="3 4">F9-2</strain>
    </source>
</reference>
<dbReference type="EMBL" id="AP022660">
    <property type="protein sequence ID" value="BCA49692.1"/>
    <property type="molecule type" value="Genomic_DNA"/>
</dbReference>
<dbReference type="Gene3D" id="3.90.550.10">
    <property type="entry name" value="Spore Coat Polysaccharide Biosynthesis Protein SpsA, Chain A"/>
    <property type="match status" value="1"/>
</dbReference>
<dbReference type="SUPFAM" id="SSF53448">
    <property type="entry name" value="Nucleotide-diphospho-sugar transferases"/>
    <property type="match status" value="1"/>
</dbReference>
<dbReference type="Proteomes" id="UP000500882">
    <property type="component" value="Chromosome"/>
</dbReference>
<keyword evidence="1" id="KW-1133">Transmembrane helix</keyword>
<name>A0A679HLH2_BACT4</name>
<dbReference type="PANTHER" id="PTHR22916">
    <property type="entry name" value="GLYCOSYLTRANSFERASE"/>
    <property type="match status" value="1"/>
</dbReference>
<dbReference type="Pfam" id="PF00535">
    <property type="entry name" value="Glycos_transf_2"/>
    <property type="match status" value="1"/>
</dbReference>
<feature type="transmembrane region" description="Helical" evidence="1">
    <location>
        <begin position="302"/>
        <end position="327"/>
    </location>
</feature>
<evidence type="ECO:0000313" key="3">
    <source>
        <dbReference type="EMBL" id="BCA49692.1"/>
    </source>
</evidence>
<dbReference type="PANTHER" id="PTHR22916:SF71">
    <property type="entry name" value="GLYCOSYL TRANSFERASE"/>
    <property type="match status" value="1"/>
</dbReference>
<evidence type="ECO:0000259" key="2">
    <source>
        <dbReference type="Pfam" id="PF00535"/>
    </source>
</evidence>
<feature type="transmembrane region" description="Helical" evidence="1">
    <location>
        <begin position="244"/>
        <end position="264"/>
    </location>
</feature>
<keyword evidence="1" id="KW-0812">Transmembrane</keyword>
<feature type="domain" description="Glycosyltransferase 2-like" evidence="2">
    <location>
        <begin position="4"/>
        <end position="175"/>
    </location>
</feature>
<organism evidence="3 4">
    <name type="scientific">Bacteroides thetaiotaomicron</name>
    <dbReference type="NCBI Taxonomy" id="818"/>
    <lineage>
        <taxon>Bacteria</taxon>
        <taxon>Pseudomonadati</taxon>
        <taxon>Bacteroidota</taxon>
        <taxon>Bacteroidia</taxon>
        <taxon>Bacteroidales</taxon>
        <taxon>Bacteroidaceae</taxon>
        <taxon>Bacteroides</taxon>
    </lineage>
</organism>
<sequence>MKLSFIIVALNSEGALYNSLSSLKEQDYPHHEIEVILVDGLSSDNTKQKMLDFQKNETSFGRVVVKDNPSKYLACGWNVALKEVTGEIVLRVDAHTKFSNDFIRKNVECIDNGESICGGKVISILENNSQINQVMLESENSMFGGGFTFFRRGDVSKYTSTLAFASYRKNVFDKVGPYNERLVRTEDNEMHYRMRKAGYKFFFNPAIESYRYCRSSFSKLIHQKYLNGYWVGLTMGVAPKAFSVFYFVPLFFVLGLLSFGMFCFISPLPLVVYLTAYALVLILSLLVAIAKNGFYPALLLLPFILVCLHIVYGVGTVKGLVLLPFWLKKRN</sequence>
<evidence type="ECO:0000256" key="1">
    <source>
        <dbReference type="SAM" id="Phobius"/>
    </source>
</evidence>
<dbReference type="GO" id="GO:0016758">
    <property type="term" value="F:hexosyltransferase activity"/>
    <property type="evidence" value="ECO:0007669"/>
    <property type="project" value="UniProtKB-ARBA"/>
</dbReference>
<dbReference type="AlphaFoldDB" id="A0A679HLH2"/>
<gene>
    <name evidence="3" type="ORF">BatF92_16340</name>
</gene>
<dbReference type="InterPro" id="IPR001173">
    <property type="entry name" value="Glyco_trans_2-like"/>
</dbReference>
<dbReference type="CDD" id="cd02525">
    <property type="entry name" value="Succinoglycan_BP_ExoA"/>
    <property type="match status" value="1"/>
</dbReference>
<feature type="transmembrane region" description="Helical" evidence="1">
    <location>
        <begin position="271"/>
        <end position="290"/>
    </location>
</feature>